<protein>
    <submittedName>
        <fullName evidence="2">Uncharacterized protein</fullName>
    </submittedName>
</protein>
<proteinExistence type="predicted"/>
<feature type="region of interest" description="Disordered" evidence="1">
    <location>
        <begin position="1"/>
        <end position="31"/>
    </location>
</feature>
<feature type="compositionally biased region" description="Low complexity" evidence="1">
    <location>
        <begin position="134"/>
        <end position="148"/>
    </location>
</feature>
<gene>
    <name evidence="2" type="ORF">SAMN06265373_105145</name>
</gene>
<accession>A0ABY1P3T7</accession>
<evidence type="ECO:0000256" key="1">
    <source>
        <dbReference type="SAM" id="MobiDB-lite"/>
    </source>
</evidence>
<sequence length="184" mass="20515">MSPRFTQSAQGGGESALMPVTPRRDRISSATVPGRRRGTVALVSSALREERGRLIPLGQWARILCDDTREEERCRRYFKSLQGGGEEQLELIGPFWSCVRYDDTREEERYRRSSGRPEGGAAFRILMPRGLLQSPSGGSSSGSNPSRPVRGQRADSAHCTSRGKRGTDGSVLLRWRKKPKGRRL</sequence>
<dbReference type="EMBL" id="FXTY01000005">
    <property type="protein sequence ID" value="SMP25745.1"/>
    <property type="molecule type" value="Genomic_DNA"/>
</dbReference>
<comment type="caution">
    <text evidence="2">The sequence shown here is derived from an EMBL/GenBank/DDBJ whole genome shotgun (WGS) entry which is preliminary data.</text>
</comment>
<feature type="compositionally biased region" description="Basic residues" evidence="1">
    <location>
        <begin position="174"/>
        <end position="184"/>
    </location>
</feature>
<dbReference type="Proteomes" id="UP001157961">
    <property type="component" value="Unassembled WGS sequence"/>
</dbReference>
<name>A0ABY1P3T7_9RHOB</name>
<organism evidence="2 3">
    <name type="scientific">Shimia sagamensis</name>
    <dbReference type="NCBI Taxonomy" id="1566352"/>
    <lineage>
        <taxon>Bacteria</taxon>
        <taxon>Pseudomonadati</taxon>
        <taxon>Pseudomonadota</taxon>
        <taxon>Alphaproteobacteria</taxon>
        <taxon>Rhodobacterales</taxon>
        <taxon>Roseobacteraceae</taxon>
    </lineage>
</organism>
<evidence type="ECO:0000313" key="3">
    <source>
        <dbReference type="Proteomes" id="UP001157961"/>
    </source>
</evidence>
<reference evidence="2 3" key="1">
    <citation type="submission" date="2017-05" db="EMBL/GenBank/DDBJ databases">
        <authorList>
            <person name="Varghese N."/>
            <person name="Submissions S."/>
        </authorList>
    </citation>
    <scope>NUCLEOTIDE SEQUENCE [LARGE SCALE GENOMIC DNA]</scope>
    <source>
        <strain evidence="2 3">DSM 29734</strain>
    </source>
</reference>
<evidence type="ECO:0000313" key="2">
    <source>
        <dbReference type="EMBL" id="SMP25745.1"/>
    </source>
</evidence>
<feature type="region of interest" description="Disordered" evidence="1">
    <location>
        <begin position="130"/>
        <end position="184"/>
    </location>
</feature>
<keyword evidence="3" id="KW-1185">Reference proteome</keyword>